<gene>
    <name evidence="2" type="ORF">U14_02805</name>
</gene>
<evidence type="ECO:0008006" key="4">
    <source>
        <dbReference type="Google" id="ProtNLM"/>
    </source>
</evidence>
<dbReference type="EMBL" id="DF820457">
    <property type="protein sequence ID" value="GAK51560.1"/>
    <property type="molecule type" value="Genomic_DNA"/>
</dbReference>
<keyword evidence="1" id="KW-1133">Transmembrane helix</keyword>
<reference evidence="2" key="1">
    <citation type="journal article" date="2015" name="PeerJ">
        <title>First genomic representation of candidate bacterial phylum KSB3 points to enhanced environmental sensing as a trigger of wastewater bulking.</title>
        <authorList>
            <person name="Sekiguchi Y."/>
            <person name="Ohashi A."/>
            <person name="Parks D.H."/>
            <person name="Yamauchi T."/>
            <person name="Tyson G.W."/>
            <person name="Hugenholtz P."/>
        </authorList>
    </citation>
    <scope>NUCLEOTIDE SEQUENCE [LARGE SCALE GENOMIC DNA]</scope>
</reference>
<dbReference type="InterPro" id="IPR018676">
    <property type="entry name" value="DUF2149"/>
</dbReference>
<keyword evidence="1" id="KW-0472">Membrane</keyword>
<dbReference type="Proteomes" id="UP000030700">
    <property type="component" value="Unassembled WGS sequence"/>
</dbReference>
<keyword evidence="3" id="KW-1185">Reference proteome</keyword>
<accession>A0A081BME4</accession>
<keyword evidence="1" id="KW-0812">Transmembrane</keyword>
<name>A0A081BME4_9BACT</name>
<sequence length="119" mass="13527">MAYFIRKRRLGRQRITVLQELDEDDDPLSGMANMFDLGVVFIVGLLIAFFAASRLQDMFQENAEFTMMKQSANGELEIITKTKKQLKAVKVSKQQAEGRGERLGTAYKLEDGTMVYVPE</sequence>
<organism evidence="2">
    <name type="scientific">Candidatus Moduliflexus flocculans</name>
    <dbReference type="NCBI Taxonomy" id="1499966"/>
    <lineage>
        <taxon>Bacteria</taxon>
        <taxon>Candidatus Moduliflexota</taxon>
        <taxon>Candidatus Moduliflexia</taxon>
        <taxon>Candidatus Moduliflexales</taxon>
        <taxon>Candidatus Moduliflexaceae</taxon>
    </lineage>
</organism>
<dbReference type="HOGENOM" id="CLU_156335_0_0_0"/>
<feature type="transmembrane region" description="Helical" evidence="1">
    <location>
        <begin position="31"/>
        <end position="52"/>
    </location>
</feature>
<evidence type="ECO:0000256" key="1">
    <source>
        <dbReference type="SAM" id="Phobius"/>
    </source>
</evidence>
<dbReference type="Pfam" id="PF09919">
    <property type="entry name" value="DUF2149"/>
    <property type="match status" value="1"/>
</dbReference>
<dbReference type="STRING" id="1499966.U14_02805"/>
<proteinExistence type="predicted"/>
<evidence type="ECO:0000313" key="2">
    <source>
        <dbReference type="EMBL" id="GAK51560.1"/>
    </source>
</evidence>
<evidence type="ECO:0000313" key="3">
    <source>
        <dbReference type="Proteomes" id="UP000030700"/>
    </source>
</evidence>
<dbReference type="AlphaFoldDB" id="A0A081BME4"/>
<protein>
    <recommendedName>
        <fullName evidence="4">DUF2149 domain-containing protein</fullName>
    </recommendedName>
</protein>